<dbReference type="InterPro" id="IPR001128">
    <property type="entry name" value="Cyt_P450"/>
</dbReference>
<dbReference type="SUPFAM" id="SSF48264">
    <property type="entry name" value="Cytochrome P450"/>
    <property type="match status" value="1"/>
</dbReference>
<feature type="transmembrane region" description="Helical" evidence="6">
    <location>
        <begin position="38"/>
        <end position="55"/>
    </location>
</feature>
<dbReference type="InterPro" id="IPR002403">
    <property type="entry name" value="Cyt_P450_E_grp-IV"/>
</dbReference>
<dbReference type="GO" id="GO:0004497">
    <property type="term" value="F:monooxygenase activity"/>
    <property type="evidence" value="ECO:0007669"/>
    <property type="project" value="InterPro"/>
</dbReference>
<organism evidence="7 8">
    <name type="scientific">Oleoguttula mirabilis</name>
    <dbReference type="NCBI Taxonomy" id="1507867"/>
    <lineage>
        <taxon>Eukaryota</taxon>
        <taxon>Fungi</taxon>
        <taxon>Dikarya</taxon>
        <taxon>Ascomycota</taxon>
        <taxon>Pezizomycotina</taxon>
        <taxon>Dothideomycetes</taxon>
        <taxon>Dothideomycetidae</taxon>
        <taxon>Mycosphaerellales</taxon>
        <taxon>Teratosphaeriaceae</taxon>
        <taxon>Oleoguttula</taxon>
    </lineage>
</organism>
<dbReference type="GO" id="GO:0016705">
    <property type="term" value="F:oxidoreductase activity, acting on paired donors, with incorporation or reduction of molecular oxygen"/>
    <property type="evidence" value="ECO:0007669"/>
    <property type="project" value="InterPro"/>
</dbReference>
<proteinExistence type="inferred from homology"/>
<sequence length="545" mass="60535">MSVAQEKALVFLLTVAPLVVVALWSLFATQYSITPSKAILLLYYLLYVYAVRWIADPYLRLLGFLHLPRPSDRSFIFGNTGPILQDPHGRQTFSTWIDTIPNSGIIYFSGYFYAFHNVLLTTPEALQDVLVSNSYDWEKSPSLRKLLARTIGRGLVTVEGAEHKAQRKSVNPAFSGKHIRDLVPLFWSKSQDLAKVIADKLDVVCSEPTAGNEGKEGRTGIVEINQWASRATLDIIGLACVGRDFGSIYNSNDEFIQQYNKIVKTDNGGSILSMVLDTLSIILPIHVARWMPFSSRIREASDGRLVEVKRRDMETESEKQIDILSVLIRSGQFSDDGLVDQLLTFLAAGHETTSSALTWSCWLLAINSGVQDRLRAELRGYFAHSNDLTITAASLENLPYLDAITNEQLRVMPPVPVSSRAAIRDTTILGQHIPKGSHVVFSPWAINRSKKLWGPDAEDFKPERWLSDGQGGLGGSKSPLSLLTFLHGPRSCIGQAFTRAELKCLLAAMVLKFKMHMADPSEVIEPAGLLTIKPKNGLRLRLTEL</sequence>
<evidence type="ECO:0008006" key="9">
    <source>
        <dbReference type="Google" id="ProtNLM"/>
    </source>
</evidence>
<evidence type="ECO:0000256" key="5">
    <source>
        <dbReference type="PIRSR" id="PIRSR602403-1"/>
    </source>
</evidence>
<evidence type="ECO:0000256" key="4">
    <source>
        <dbReference type="ARBA" id="ARBA00023004"/>
    </source>
</evidence>
<keyword evidence="6" id="KW-0472">Membrane</keyword>
<comment type="caution">
    <text evidence="7">The sequence shown here is derived from an EMBL/GenBank/DDBJ whole genome shotgun (WGS) entry which is preliminary data.</text>
</comment>
<comment type="cofactor">
    <cofactor evidence="1 5">
        <name>heme</name>
        <dbReference type="ChEBI" id="CHEBI:30413"/>
    </cofactor>
</comment>
<dbReference type="Proteomes" id="UP001324427">
    <property type="component" value="Unassembled WGS sequence"/>
</dbReference>
<dbReference type="Gene3D" id="1.10.630.10">
    <property type="entry name" value="Cytochrome P450"/>
    <property type="match status" value="1"/>
</dbReference>
<dbReference type="PANTHER" id="PTHR24305">
    <property type="entry name" value="CYTOCHROME P450"/>
    <property type="match status" value="1"/>
</dbReference>
<dbReference type="AlphaFoldDB" id="A0AAV9JDY7"/>
<dbReference type="PRINTS" id="PR00385">
    <property type="entry name" value="P450"/>
</dbReference>
<keyword evidence="8" id="KW-1185">Reference proteome</keyword>
<dbReference type="EMBL" id="JAVFHQ010000040">
    <property type="protein sequence ID" value="KAK4542610.1"/>
    <property type="molecule type" value="Genomic_DNA"/>
</dbReference>
<keyword evidence="6" id="KW-0812">Transmembrane</keyword>
<dbReference type="InterPro" id="IPR050121">
    <property type="entry name" value="Cytochrome_P450_monoxygenase"/>
</dbReference>
<evidence type="ECO:0000256" key="1">
    <source>
        <dbReference type="ARBA" id="ARBA00001971"/>
    </source>
</evidence>
<evidence type="ECO:0000256" key="2">
    <source>
        <dbReference type="ARBA" id="ARBA00010617"/>
    </source>
</evidence>
<dbReference type="PRINTS" id="PR00465">
    <property type="entry name" value="EP450IV"/>
</dbReference>
<protein>
    <recommendedName>
        <fullName evidence="9">Cytochrome P450</fullName>
    </recommendedName>
</protein>
<dbReference type="Pfam" id="PF00067">
    <property type="entry name" value="p450"/>
    <property type="match status" value="1"/>
</dbReference>
<dbReference type="PANTHER" id="PTHR24305:SF166">
    <property type="entry name" value="CYTOCHROME P450 12A4, MITOCHONDRIAL-RELATED"/>
    <property type="match status" value="1"/>
</dbReference>
<keyword evidence="3 5" id="KW-0479">Metal-binding</keyword>
<keyword evidence="5" id="KW-0349">Heme</keyword>
<feature type="binding site" description="axial binding residue" evidence="5">
    <location>
        <position position="492"/>
    </location>
    <ligand>
        <name>heme</name>
        <dbReference type="ChEBI" id="CHEBI:30413"/>
    </ligand>
    <ligandPart>
        <name>Fe</name>
        <dbReference type="ChEBI" id="CHEBI:18248"/>
    </ligandPart>
</feature>
<evidence type="ECO:0000313" key="8">
    <source>
        <dbReference type="Proteomes" id="UP001324427"/>
    </source>
</evidence>
<dbReference type="GO" id="GO:0020037">
    <property type="term" value="F:heme binding"/>
    <property type="evidence" value="ECO:0007669"/>
    <property type="project" value="InterPro"/>
</dbReference>
<reference evidence="7 8" key="1">
    <citation type="submission" date="2021-11" db="EMBL/GenBank/DDBJ databases">
        <title>Black yeast isolated from Biological Soil Crust.</title>
        <authorList>
            <person name="Kurbessoian T."/>
        </authorList>
    </citation>
    <scope>NUCLEOTIDE SEQUENCE [LARGE SCALE GENOMIC DNA]</scope>
    <source>
        <strain evidence="7 8">CCFEE 5522</strain>
    </source>
</reference>
<dbReference type="CDD" id="cd11069">
    <property type="entry name" value="CYP_FUM15-like"/>
    <property type="match status" value="1"/>
</dbReference>
<dbReference type="InterPro" id="IPR036396">
    <property type="entry name" value="Cyt_P450_sf"/>
</dbReference>
<accession>A0AAV9JDY7</accession>
<keyword evidence="4 5" id="KW-0408">Iron</keyword>
<evidence type="ECO:0000256" key="3">
    <source>
        <dbReference type="ARBA" id="ARBA00022723"/>
    </source>
</evidence>
<name>A0AAV9JDY7_9PEZI</name>
<comment type="similarity">
    <text evidence="2">Belongs to the cytochrome P450 family.</text>
</comment>
<evidence type="ECO:0000256" key="6">
    <source>
        <dbReference type="SAM" id="Phobius"/>
    </source>
</evidence>
<dbReference type="GO" id="GO:0005506">
    <property type="term" value="F:iron ion binding"/>
    <property type="evidence" value="ECO:0007669"/>
    <property type="project" value="InterPro"/>
</dbReference>
<keyword evidence="6" id="KW-1133">Transmembrane helix</keyword>
<gene>
    <name evidence="7" type="ORF">LTR36_006658</name>
</gene>
<evidence type="ECO:0000313" key="7">
    <source>
        <dbReference type="EMBL" id="KAK4542610.1"/>
    </source>
</evidence>